<keyword evidence="1" id="KW-0732">Signal</keyword>
<dbReference type="Proteomes" id="UP000051717">
    <property type="component" value="Unassembled WGS sequence"/>
</dbReference>
<dbReference type="Pfam" id="PF13860">
    <property type="entry name" value="FlgD_ig"/>
    <property type="match status" value="1"/>
</dbReference>
<dbReference type="PANTHER" id="PTHR42754:SF1">
    <property type="entry name" value="LIPOPROTEIN"/>
    <property type="match status" value="1"/>
</dbReference>
<dbReference type="AlphaFoldDB" id="A0A0S8FZX4"/>
<dbReference type="EMBL" id="LJUI01000173">
    <property type="protein sequence ID" value="KPK66197.1"/>
    <property type="molecule type" value="Genomic_DNA"/>
</dbReference>
<dbReference type="PATRIC" id="fig|1703774.3.peg.2232"/>
<evidence type="ECO:0000313" key="4">
    <source>
        <dbReference type="Proteomes" id="UP000051717"/>
    </source>
</evidence>
<dbReference type="NCBIfam" id="TIGR04183">
    <property type="entry name" value="Por_Secre_tail"/>
    <property type="match status" value="1"/>
</dbReference>
<feature type="chain" id="PRO_5006646554" description="FlgD/Vpr Ig-like domain-containing protein" evidence="1">
    <location>
        <begin position="19"/>
        <end position="488"/>
    </location>
</feature>
<accession>A0A0S8FZX4</accession>
<organism evidence="3 4">
    <name type="scientific">candidate division TA06 bacterium SM23_40</name>
    <dbReference type="NCBI Taxonomy" id="1703774"/>
    <lineage>
        <taxon>Bacteria</taxon>
        <taxon>Bacteria division TA06</taxon>
    </lineage>
</organism>
<reference evidence="3 4" key="1">
    <citation type="journal article" date="2015" name="Microbiome">
        <title>Genomic resolution of linkages in carbon, nitrogen, and sulfur cycling among widespread estuary sediment bacteria.</title>
        <authorList>
            <person name="Baker B.J."/>
            <person name="Lazar C.S."/>
            <person name="Teske A.P."/>
            <person name="Dick G.J."/>
        </authorList>
    </citation>
    <scope>NUCLEOTIDE SEQUENCE [LARGE SCALE GENOMIC DNA]</scope>
    <source>
        <strain evidence="3">SM23_40</strain>
    </source>
</reference>
<evidence type="ECO:0000256" key="1">
    <source>
        <dbReference type="SAM" id="SignalP"/>
    </source>
</evidence>
<dbReference type="InterPro" id="IPR025965">
    <property type="entry name" value="FlgD/Vpr_Ig-like"/>
</dbReference>
<gene>
    <name evidence="3" type="ORF">AMJ82_11990</name>
</gene>
<protein>
    <recommendedName>
        <fullName evidence="2">FlgD/Vpr Ig-like domain-containing protein</fullName>
    </recommendedName>
</protein>
<proteinExistence type="predicted"/>
<comment type="caution">
    <text evidence="3">The sequence shown here is derived from an EMBL/GenBank/DDBJ whole genome shotgun (WGS) entry which is preliminary data.</text>
</comment>
<dbReference type="PANTHER" id="PTHR42754">
    <property type="entry name" value="ENDOGLUCANASE"/>
    <property type="match status" value="1"/>
</dbReference>
<name>A0A0S8FZX4_UNCT6</name>
<dbReference type="InterPro" id="IPR026444">
    <property type="entry name" value="Secre_tail"/>
</dbReference>
<sequence>MKTATVLLVLLVAVTASGQIMFERTYGGSAWDVGSSVGRTDDGGYIVAGETYSFGSGGADVYLIKTDGLGDTLWTRTYGGSQDDISYSVEQTGDGGYIIAGYTDSFGAGEEDVYLVKTDGAGDTVWTRAFGGPEPDFGNSVEATDDGGCIVIGITSSFGAGSYDFYLIKTDGAGDTLWTQTFGGSEYDYGSSVKQTSDGGYVVAGHVNSFGVGSEDIYLIKLDAAGDTLWTRTYGGSGPDGGRSVEQTDDGGYIIAGDTRSFGAGVWDVYLIKTDAVGDTSWTRAFGGLDDEQAYSVDQTEDGGYILAGYTKSFGAGQEDVYLIRTDAAGDTLWTRTFGGSDIDYSYSVQATDDGGYIIAGRTRSFGGGNADVYLIKTDPDGYVRVGGDRYEIPRSRYLYLSQNRPNPFGSSTTISYSLAAAAQVRLAVYDIRGARVRELASGTAPAGSHQVAWDGRDERGRKVGSGIYFCRLEAGERSATRRMVLLR</sequence>
<feature type="signal peptide" evidence="1">
    <location>
        <begin position="1"/>
        <end position="18"/>
    </location>
</feature>
<feature type="domain" description="FlgD/Vpr Ig-like" evidence="2">
    <location>
        <begin position="412"/>
        <end position="475"/>
    </location>
</feature>
<evidence type="ECO:0000313" key="3">
    <source>
        <dbReference type="EMBL" id="KPK66197.1"/>
    </source>
</evidence>
<evidence type="ECO:0000259" key="2">
    <source>
        <dbReference type="Pfam" id="PF13860"/>
    </source>
</evidence>
<dbReference type="SUPFAM" id="SSF69304">
    <property type="entry name" value="Tricorn protease N-terminal domain"/>
    <property type="match status" value="2"/>
</dbReference>
<dbReference type="Gene3D" id="2.60.40.4070">
    <property type="match status" value="1"/>
</dbReference>